<dbReference type="KEGG" id="vg:5184170"/>
<dbReference type="Proteomes" id="UP000202782">
    <property type="component" value="Segment"/>
</dbReference>
<dbReference type="GO" id="GO:0044423">
    <property type="term" value="C:virion component"/>
    <property type="evidence" value="ECO:0007669"/>
    <property type="project" value="InterPro"/>
</dbReference>
<dbReference type="OrthoDB" id="3665at10239"/>
<dbReference type="GO" id="GO:0005198">
    <property type="term" value="F:structural molecule activity"/>
    <property type="evidence" value="ECO:0007669"/>
    <property type="project" value="InterPro"/>
</dbReference>
<dbReference type="GeneID" id="5184170"/>
<dbReference type="Pfam" id="PF04700">
    <property type="entry name" value="Baculo_gp41"/>
    <property type="match status" value="1"/>
</dbReference>
<dbReference type="EMBL" id="DQ288858">
    <property type="protein sequence ID" value="ABQ52038.1"/>
    <property type="molecule type" value="Genomic_DNA"/>
</dbReference>
<accession>A5IZU7</accession>
<organism evidence="1 2">
    <name type="scientific">Spodoptera litura granulovirus</name>
    <dbReference type="NCBI Taxonomy" id="359919"/>
    <lineage>
        <taxon>Viruses</taxon>
        <taxon>Viruses incertae sedis</taxon>
        <taxon>Naldaviricetes</taxon>
        <taxon>Lefavirales</taxon>
        <taxon>Baculoviridae</taxon>
        <taxon>Betabaculovirus</taxon>
        <taxon>Betabaculovirus spliturae</taxon>
    </lineage>
</organism>
<keyword evidence="2" id="KW-1185">Reference proteome</keyword>
<sequence length="285" mass="32687">MEQLKCINIQNMIKYYRSNDVSKLSPEDIEFINLIRDMFLHSDPLPVNVAKKFESDEQMIEYYKNLEQKYASSDNGDVSGSIFNKTFIISPIMKAYADKFYKRRLNLASTHLSDVVKYQIANAVTQNKPLPIVQNDVTDEYLKLIHHKANVSPNVAKVKENKTNSRMNMCSEIFDNLVSDVLFGSHNGYYINNCLSPELRHKVYRFRDNITFLVRAPLTLSTNIYNLIEEAAVHHGQSPDKSIVPPSPVYPQTSAQQSLSELAFENEALRRGLIQQLNVVYDNLS</sequence>
<protein>
    <submittedName>
        <fullName evidence="1">Gp41</fullName>
    </submittedName>
</protein>
<evidence type="ECO:0000313" key="2">
    <source>
        <dbReference type="Proteomes" id="UP000202782"/>
    </source>
</evidence>
<reference evidence="1 2" key="1">
    <citation type="journal article" date="2008" name="J. Microbiol.">
        <title>Molecular and phylogenetic characterization of Spodoptera litura granulovirus.</title>
        <authorList>
            <person name="Wang Y."/>
            <person name="Choi J.Y."/>
            <person name="Roh J.Y."/>
            <person name="Woo S.D."/>
            <person name="Jin B.R."/>
            <person name="Je Y.H."/>
        </authorList>
    </citation>
    <scope>NUCLEOTIDE SEQUENCE [LARGE SCALE GENOMIC DNA]</scope>
    <source>
        <strain evidence="1">SlGV-K1</strain>
    </source>
</reference>
<evidence type="ECO:0000313" key="1">
    <source>
        <dbReference type="EMBL" id="ABQ52038.1"/>
    </source>
</evidence>
<dbReference type="InterPro" id="IPR006790">
    <property type="entry name" value="Baculovirus_Gp41"/>
</dbReference>
<dbReference type="RefSeq" id="YP_001257046.1">
    <property type="nucleotide sequence ID" value="NC_009503.1"/>
</dbReference>
<gene>
    <name evidence="1" type="primary">gp41</name>
    <name evidence="1" type="ORF">SlGVgp095</name>
</gene>
<proteinExistence type="predicted"/>
<name>A5IZU7_9BBAC</name>